<protein>
    <recommendedName>
        <fullName evidence="1">NadR/Ttd14 AAA domain-containing protein</fullName>
    </recommendedName>
</protein>
<dbReference type="STRING" id="445932.Emin_1369"/>
<dbReference type="PANTHER" id="PTHR34932:SF1">
    <property type="entry name" value="TRPL TRANSLOCATION DEFECT PROTEIN 14"/>
    <property type="match status" value="1"/>
</dbReference>
<organism evidence="2 3">
    <name type="scientific">Elusimicrobium minutum (strain Pei191)</name>
    <dbReference type="NCBI Taxonomy" id="445932"/>
    <lineage>
        <taxon>Bacteria</taxon>
        <taxon>Pseudomonadati</taxon>
        <taxon>Elusimicrobiota</taxon>
        <taxon>Elusimicrobia</taxon>
        <taxon>Elusimicrobiales</taxon>
        <taxon>Elusimicrobiaceae</taxon>
        <taxon>Elusimicrobium</taxon>
    </lineage>
</organism>
<dbReference type="Proteomes" id="UP000001029">
    <property type="component" value="Chromosome"/>
</dbReference>
<dbReference type="PANTHER" id="PTHR34932">
    <property type="entry name" value="TRPL TRANSLOCATION DEFECT PROTEIN 14"/>
    <property type="match status" value="1"/>
</dbReference>
<accession>B2KEH3</accession>
<dbReference type="AlphaFoldDB" id="B2KEH3"/>
<feature type="domain" description="NadR/Ttd14 AAA" evidence="1">
    <location>
        <begin position="5"/>
        <end position="173"/>
    </location>
</feature>
<dbReference type="OrthoDB" id="5291677at2"/>
<dbReference type="Gene3D" id="3.40.50.300">
    <property type="entry name" value="P-loop containing nucleotide triphosphate hydrolases"/>
    <property type="match status" value="1"/>
</dbReference>
<dbReference type="RefSeq" id="WP_012415534.1">
    <property type="nucleotide sequence ID" value="NC_010644.1"/>
</dbReference>
<sequence length="190" mass="21500">MKKTIALTGGPSGGKTTALSILKEAFGQKVELVKEAATLIYSGGYPRKDNSPRHTFHGQRIIYFVSKELEALAQETSNANVIVCDRGTLDGAVYWPYGVEDFLKEMNTTKENEFKRYDLVIHLSPPMDKSFYQETSVRTETLEKALEVDQKILDIWQGHPNRVVIERTADYFEKAKIIKNLVAQIVNSQE</sequence>
<dbReference type="InterPro" id="IPR053227">
    <property type="entry name" value="TRPL-trafficking_regulator"/>
</dbReference>
<evidence type="ECO:0000313" key="3">
    <source>
        <dbReference type="Proteomes" id="UP000001029"/>
    </source>
</evidence>
<dbReference type="SUPFAM" id="SSF52540">
    <property type="entry name" value="P-loop containing nucleoside triphosphate hydrolases"/>
    <property type="match status" value="1"/>
</dbReference>
<evidence type="ECO:0000313" key="2">
    <source>
        <dbReference type="EMBL" id="ACC98919.1"/>
    </source>
</evidence>
<dbReference type="GO" id="GO:0005525">
    <property type="term" value="F:GTP binding"/>
    <property type="evidence" value="ECO:0007669"/>
    <property type="project" value="TreeGrafter"/>
</dbReference>
<gene>
    <name evidence="2" type="ordered locus">Emin_1369</name>
</gene>
<dbReference type="GO" id="GO:0070300">
    <property type="term" value="F:phosphatidic acid binding"/>
    <property type="evidence" value="ECO:0007669"/>
    <property type="project" value="TreeGrafter"/>
</dbReference>
<dbReference type="EMBL" id="CP001055">
    <property type="protein sequence ID" value="ACC98919.1"/>
    <property type="molecule type" value="Genomic_DNA"/>
</dbReference>
<name>B2KEH3_ELUMP</name>
<dbReference type="InterPro" id="IPR038727">
    <property type="entry name" value="NadR/Ttd14_AAA_dom"/>
</dbReference>
<dbReference type="GO" id="GO:0035091">
    <property type="term" value="F:phosphatidylinositol binding"/>
    <property type="evidence" value="ECO:0007669"/>
    <property type="project" value="TreeGrafter"/>
</dbReference>
<dbReference type="InterPro" id="IPR027417">
    <property type="entry name" value="P-loop_NTPase"/>
</dbReference>
<dbReference type="Pfam" id="PF13521">
    <property type="entry name" value="AAA_28"/>
    <property type="match status" value="1"/>
</dbReference>
<keyword evidence="3" id="KW-1185">Reference proteome</keyword>
<proteinExistence type="predicted"/>
<evidence type="ECO:0000259" key="1">
    <source>
        <dbReference type="Pfam" id="PF13521"/>
    </source>
</evidence>
<dbReference type="KEGG" id="emi:Emin_1369"/>
<reference evidence="2 3" key="1">
    <citation type="journal article" date="2009" name="Appl. Environ. Microbiol.">
        <title>Genomic analysis of 'Elusimicrobium minutum,' the first cultivated representative of the phylum 'Elusimicrobia' (formerly termite group 1).</title>
        <authorList>
            <person name="Herlemann D.P.R."/>
            <person name="Geissinger O."/>
            <person name="Ikeda-Ohtsubo W."/>
            <person name="Kunin V."/>
            <person name="Sun H."/>
            <person name="Lapidus A."/>
            <person name="Hugenholtz P."/>
            <person name="Brune A."/>
        </authorList>
    </citation>
    <scope>NUCLEOTIDE SEQUENCE [LARGE SCALE GENOMIC DNA]</scope>
    <source>
        <strain evidence="2 3">Pei191</strain>
    </source>
</reference>
<dbReference type="HOGENOM" id="CLU_088091_1_0_0"/>